<dbReference type="InterPro" id="IPR001971">
    <property type="entry name" value="Ribosomal_uS11"/>
</dbReference>
<keyword evidence="5" id="KW-0934">Plastid</keyword>
<evidence type="ECO:0000256" key="2">
    <source>
        <dbReference type="ARBA" id="ARBA00022980"/>
    </source>
</evidence>
<dbReference type="GO" id="GO:1990904">
    <property type="term" value="C:ribonucleoprotein complex"/>
    <property type="evidence" value="ECO:0007669"/>
    <property type="project" value="UniProtKB-KW"/>
</dbReference>
<comment type="similarity">
    <text evidence="1 4">Belongs to the universal ribosomal protein uS11 family.</text>
</comment>
<sequence length="143" mass="16165">MTKVIRKRLSRRHIVRRTRRRIKMKEKIPKGFGIIHVQASFNNTIVTVTDQEGRVFAWASAGTRHFIGPRKGTPYAGEAAMKEALQISIRNGLNKAKVMIKGPGRGRDGALRGIIRMGIRLKVLQDVTPLPHNGCRPPKKRRL</sequence>
<dbReference type="InterPro" id="IPR018102">
    <property type="entry name" value="Ribosomal_uS11_CS"/>
</dbReference>
<evidence type="ECO:0000256" key="1">
    <source>
        <dbReference type="ARBA" id="ARBA00006194"/>
    </source>
</evidence>
<dbReference type="GO" id="GO:0006412">
    <property type="term" value="P:translation"/>
    <property type="evidence" value="ECO:0007669"/>
    <property type="project" value="InterPro"/>
</dbReference>
<keyword evidence="2 4" id="KW-0689">Ribosomal protein</keyword>
<proteinExistence type="inferred from homology"/>
<name>A0A411JY19_SCATA</name>
<dbReference type="EMBL" id="MK397896">
    <property type="protein sequence ID" value="QBC69982.1"/>
    <property type="molecule type" value="Genomic_DNA"/>
</dbReference>
<dbReference type="Gene3D" id="3.30.420.80">
    <property type="entry name" value="Ribosomal protein S11"/>
    <property type="match status" value="1"/>
</dbReference>
<dbReference type="PANTHER" id="PTHR11759">
    <property type="entry name" value="40S RIBOSOMAL PROTEIN S14/30S RIBOSOMAL PROTEIN S11"/>
    <property type="match status" value="1"/>
</dbReference>
<dbReference type="InterPro" id="IPR036967">
    <property type="entry name" value="Ribosomal_uS11_sf"/>
</dbReference>
<evidence type="ECO:0000256" key="3">
    <source>
        <dbReference type="ARBA" id="ARBA00023274"/>
    </source>
</evidence>
<dbReference type="GO" id="GO:0005840">
    <property type="term" value="C:ribosome"/>
    <property type="evidence" value="ECO:0007669"/>
    <property type="project" value="UniProtKB-KW"/>
</dbReference>
<dbReference type="PIRSF" id="PIRSF002131">
    <property type="entry name" value="Ribosomal_S11"/>
    <property type="match status" value="1"/>
</dbReference>
<dbReference type="Pfam" id="PF00411">
    <property type="entry name" value="Ribosomal_S11"/>
    <property type="match status" value="1"/>
</dbReference>
<dbReference type="AlphaFoldDB" id="A0A411JY19"/>
<dbReference type="GO" id="GO:0003735">
    <property type="term" value="F:structural constituent of ribosome"/>
    <property type="evidence" value="ECO:0007669"/>
    <property type="project" value="InterPro"/>
</dbReference>
<geneLocation type="plastid" evidence="5"/>
<dbReference type="HAMAP" id="MF_01310">
    <property type="entry name" value="Ribosomal_uS11"/>
    <property type="match status" value="1"/>
</dbReference>
<dbReference type="PROSITE" id="PS00054">
    <property type="entry name" value="RIBOSOMAL_S11"/>
    <property type="match status" value="1"/>
</dbReference>
<organism evidence="5">
    <name type="scientific">Scaevola taccada</name>
    <name type="common">Beach cabbage</name>
    <name type="synonym">Lobelia taccada</name>
    <dbReference type="NCBI Taxonomy" id="16481"/>
    <lineage>
        <taxon>Eukaryota</taxon>
        <taxon>Viridiplantae</taxon>
        <taxon>Streptophyta</taxon>
        <taxon>Embryophyta</taxon>
        <taxon>Tracheophyta</taxon>
        <taxon>Spermatophyta</taxon>
        <taxon>Magnoliopsida</taxon>
        <taxon>eudicotyledons</taxon>
        <taxon>Gunneridae</taxon>
        <taxon>Pentapetalae</taxon>
        <taxon>asterids</taxon>
        <taxon>campanulids</taxon>
        <taxon>Asterales</taxon>
        <taxon>Goodeniaceae</taxon>
        <taxon>core Goodeniaceae</taxon>
        <taxon>Scaevola</taxon>
    </lineage>
</organism>
<accession>A0A411JY19</accession>
<dbReference type="GeneID" id="39121247"/>
<dbReference type="NCBIfam" id="NF003698">
    <property type="entry name" value="PRK05309.1"/>
    <property type="match status" value="1"/>
</dbReference>
<evidence type="ECO:0000313" key="5">
    <source>
        <dbReference type="EMBL" id="QBC69982.1"/>
    </source>
</evidence>
<dbReference type="RefSeq" id="YP_009556099.1">
    <property type="nucleotide sequence ID" value="NC_040933.1"/>
</dbReference>
<protein>
    <submittedName>
        <fullName evidence="5">Ribosomal protein S11</fullName>
    </submittedName>
</protein>
<reference evidence="5" key="1">
    <citation type="journal article" date="2019" name="Mol. Phylogenet. Evol.">
        <title>Plastid phylogenomic insights into the evolution of Caryophyllales.</title>
        <authorList>
            <person name="Yao G."/>
            <person name="Jin J.J."/>
            <person name="Li H.T."/>
            <person name="Yang J.B."/>
            <person name="Shiva Mandala V."/>
            <person name="Croley M."/>
            <person name="Mostow R."/>
            <person name="Douglas N.A."/>
            <person name="Chase M.W."/>
            <person name="Christenhusz M.J."/>
            <person name="Soltis D.E."/>
            <person name="Soltis P.S."/>
            <person name="Smith S.A."/>
            <person name="Brockington S.F."/>
            <person name="Moore M.J."/>
            <person name="Yi T.S."/>
            <person name="Li D.Z."/>
        </authorList>
    </citation>
    <scope>NUCLEOTIDE SEQUENCE</scope>
</reference>
<dbReference type="SUPFAM" id="SSF53137">
    <property type="entry name" value="Translational machinery components"/>
    <property type="match status" value="1"/>
</dbReference>
<gene>
    <name evidence="5" type="primary">rps11</name>
</gene>
<keyword evidence="3 4" id="KW-0687">Ribonucleoprotein</keyword>
<evidence type="ECO:0000256" key="4">
    <source>
        <dbReference type="RuleBase" id="RU003629"/>
    </source>
</evidence>